<name>A0A518I507_9PLAN</name>
<keyword evidence="1" id="KW-0812">Transmembrane</keyword>
<gene>
    <name evidence="2" type="ORF">Enr17x_02050</name>
</gene>
<keyword evidence="3" id="KW-1185">Reference proteome</keyword>
<proteinExistence type="predicted"/>
<reference evidence="2 3" key="1">
    <citation type="submission" date="2019-03" db="EMBL/GenBank/DDBJ databases">
        <title>Deep-cultivation of Planctomycetes and their phenomic and genomic characterization uncovers novel biology.</title>
        <authorList>
            <person name="Wiegand S."/>
            <person name="Jogler M."/>
            <person name="Boedeker C."/>
            <person name="Pinto D."/>
            <person name="Vollmers J."/>
            <person name="Rivas-Marin E."/>
            <person name="Kohn T."/>
            <person name="Peeters S.H."/>
            <person name="Heuer A."/>
            <person name="Rast P."/>
            <person name="Oberbeckmann S."/>
            <person name="Bunk B."/>
            <person name="Jeske O."/>
            <person name="Meyerdierks A."/>
            <person name="Storesund J.E."/>
            <person name="Kallscheuer N."/>
            <person name="Luecker S."/>
            <person name="Lage O.M."/>
            <person name="Pohl T."/>
            <person name="Merkel B.J."/>
            <person name="Hornburger P."/>
            <person name="Mueller R.-W."/>
            <person name="Bruemmer F."/>
            <person name="Labrenz M."/>
            <person name="Spormann A.M."/>
            <person name="Op den Camp H."/>
            <person name="Overmann J."/>
            <person name="Amann R."/>
            <person name="Jetten M.S.M."/>
            <person name="Mascher T."/>
            <person name="Medema M.H."/>
            <person name="Devos D.P."/>
            <person name="Kaster A.-K."/>
            <person name="Ovreas L."/>
            <person name="Rohde M."/>
            <person name="Galperin M.Y."/>
            <person name="Jogler C."/>
        </authorList>
    </citation>
    <scope>NUCLEOTIDE SEQUENCE [LARGE SCALE GENOMIC DNA]</scope>
    <source>
        <strain evidence="2 3">Enr17</strain>
    </source>
</reference>
<accession>A0A518I507</accession>
<dbReference type="RefSeq" id="WP_145305393.1">
    <property type="nucleotide sequence ID" value="NZ_CP037452.1"/>
</dbReference>
<evidence type="ECO:0000256" key="1">
    <source>
        <dbReference type="SAM" id="Phobius"/>
    </source>
</evidence>
<protein>
    <submittedName>
        <fullName evidence="2">Uncharacterized protein</fullName>
    </submittedName>
</protein>
<dbReference type="AlphaFoldDB" id="A0A518I507"/>
<feature type="transmembrane region" description="Helical" evidence="1">
    <location>
        <begin position="7"/>
        <end position="28"/>
    </location>
</feature>
<evidence type="ECO:0000313" key="2">
    <source>
        <dbReference type="EMBL" id="QDV48194.1"/>
    </source>
</evidence>
<keyword evidence="1" id="KW-0472">Membrane</keyword>
<sequence length="207" mass="23040">MNKDRLNLVLTALGVLAVIAGCVLFPLFRWITVGLIVAVPLLIGSLIVIVGVLLNIGVRGPRSLDDMRCPQCGKWRALREYNRVFLYGNAKFPFDHYNVIYRCRYCLQTQVQEEHAPHPHQYSTERAAVKVLVPGGTYQRYANDLPGKTVGFVRNTLEEEGQISRQLSALVNGQAATDDHVLSVGELLEFVRTDDSRSTTEQDSGPA</sequence>
<organism evidence="2 3">
    <name type="scientific">Gimesia fumaroli</name>
    <dbReference type="NCBI Taxonomy" id="2527976"/>
    <lineage>
        <taxon>Bacteria</taxon>
        <taxon>Pseudomonadati</taxon>
        <taxon>Planctomycetota</taxon>
        <taxon>Planctomycetia</taxon>
        <taxon>Planctomycetales</taxon>
        <taxon>Planctomycetaceae</taxon>
        <taxon>Gimesia</taxon>
    </lineage>
</organism>
<feature type="transmembrane region" description="Helical" evidence="1">
    <location>
        <begin position="34"/>
        <end position="58"/>
    </location>
</feature>
<dbReference type="OrthoDB" id="9913874at2"/>
<dbReference type="PROSITE" id="PS51257">
    <property type="entry name" value="PROKAR_LIPOPROTEIN"/>
    <property type="match status" value="1"/>
</dbReference>
<evidence type="ECO:0000313" key="3">
    <source>
        <dbReference type="Proteomes" id="UP000318313"/>
    </source>
</evidence>
<keyword evidence="1" id="KW-1133">Transmembrane helix</keyword>
<dbReference type="EMBL" id="CP037452">
    <property type="protein sequence ID" value="QDV48194.1"/>
    <property type="molecule type" value="Genomic_DNA"/>
</dbReference>
<dbReference type="KEGG" id="gfm:Enr17x_02050"/>
<dbReference type="Proteomes" id="UP000318313">
    <property type="component" value="Chromosome"/>
</dbReference>